<evidence type="ECO:0000256" key="3">
    <source>
        <dbReference type="ARBA" id="ARBA00004931"/>
    </source>
</evidence>
<evidence type="ECO:0000256" key="14">
    <source>
        <dbReference type="ARBA" id="ARBA00049229"/>
    </source>
</evidence>
<evidence type="ECO:0000256" key="16">
    <source>
        <dbReference type="SAM" id="MobiDB-lite"/>
    </source>
</evidence>
<comment type="pathway">
    <text evidence="3">Amino-acid biosynthesis; L-valine biosynthesis; L-valine from pyruvate: step 4/4.</text>
</comment>
<dbReference type="PANTHER" id="PTHR11825:SF44">
    <property type="entry name" value="BRANCHED-CHAIN-AMINO-ACID AMINOTRANSFERASE"/>
    <property type="match status" value="1"/>
</dbReference>
<dbReference type="NCBIfam" id="NF009897">
    <property type="entry name" value="PRK13357.1"/>
    <property type="match status" value="1"/>
</dbReference>
<dbReference type="GO" id="GO:0004084">
    <property type="term" value="F:branched-chain-amino-acid transaminase activity"/>
    <property type="evidence" value="ECO:0007669"/>
    <property type="project" value="UniProtKB-EC"/>
</dbReference>
<dbReference type="GO" id="GO:0009082">
    <property type="term" value="P:branched-chain amino acid biosynthetic process"/>
    <property type="evidence" value="ECO:0007669"/>
    <property type="project" value="UniProtKB-KW"/>
</dbReference>
<evidence type="ECO:0000256" key="7">
    <source>
        <dbReference type="ARBA" id="ARBA00022576"/>
    </source>
</evidence>
<comment type="catalytic activity">
    <reaction evidence="14">
        <text>L-leucine + 2-oxoglutarate = 4-methyl-2-oxopentanoate + L-glutamate</text>
        <dbReference type="Rhea" id="RHEA:18321"/>
        <dbReference type="ChEBI" id="CHEBI:16810"/>
        <dbReference type="ChEBI" id="CHEBI:17865"/>
        <dbReference type="ChEBI" id="CHEBI:29985"/>
        <dbReference type="ChEBI" id="CHEBI:57427"/>
        <dbReference type="EC" id="2.6.1.42"/>
    </reaction>
</comment>
<dbReference type="EC" id="2.6.1.42" evidence="6"/>
<name>A0A9X3LM70_9CORY</name>
<evidence type="ECO:0000313" key="18">
    <source>
        <dbReference type="Proteomes" id="UP001146469"/>
    </source>
</evidence>
<keyword evidence="9 17" id="KW-0808">Transferase</keyword>
<dbReference type="PANTHER" id="PTHR11825">
    <property type="entry name" value="SUBGROUP IIII AMINOTRANSFERASE"/>
    <property type="match status" value="1"/>
</dbReference>
<dbReference type="Gene3D" id="3.30.470.10">
    <property type="match status" value="1"/>
</dbReference>
<dbReference type="InterPro" id="IPR043131">
    <property type="entry name" value="BCAT-like_N"/>
</dbReference>
<comment type="catalytic activity">
    <reaction evidence="12">
        <text>L-valine + 2-oxoglutarate = 3-methyl-2-oxobutanoate + L-glutamate</text>
        <dbReference type="Rhea" id="RHEA:24813"/>
        <dbReference type="ChEBI" id="CHEBI:11851"/>
        <dbReference type="ChEBI" id="CHEBI:16810"/>
        <dbReference type="ChEBI" id="CHEBI:29985"/>
        <dbReference type="ChEBI" id="CHEBI:57762"/>
        <dbReference type="EC" id="2.6.1.42"/>
    </reaction>
</comment>
<protein>
    <recommendedName>
        <fullName evidence="6">branched-chain-amino-acid transaminase</fullName>
        <ecNumber evidence="6">2.6.1.42</ecNumber>
    </recommendedName>
</protein>
<keyword evidence="7 17" id="KW-0032">Aminotransferase</keyword>
<evidence type="ECO:0000256" key="6">
    <source>
        <dbReference type="ARBA" id="ARBA00013053"/>
    </source>
</evidence>
<dbReference type="SUPFAM" id="SSF56752">
    <property type="entry name" value="D-aminoacid aminotransferase-like PLP-dependent enzymes"/>
    <property type="match status" value="1"/>
</dbReference>
<comment type="cofactor">
    <cofactor evidence="1">
        <name>pyridoxal 5'-phosphate</name>
        <dbReference type="ChEBI" id="CHEBI:597326"/>
    </cofactor>
</comment>
<proteinExistence type="inferred from homology"/>
<evidence type="ECO:0000256" key="4">
    <source>
        <dbReference type="ARBA" id="ARBA00005072"/>
    </source>
</evidence>
<feature type="region of interest" description="Disordered" evidence="16">
    <location>
        <begin position="1"/>
        <end position="21"/>
    </location>
</feature>
<evidence type="ECO:0000256" key="12">
    <source>
        <dbReference type="ARBA" id="ARBA00048212"/>
    </source>
</evidence>
<evidence type="ECO:0000256" key="13">
    <source>
        <dbReference type="ARBA" id="ARBA00048798"/>
    </source>
</evidence>
<dbReference type="InterPro" id="IPR036038">
    <property type="entry name" value="Aminotransferase-like"/>
</dbReference>
<comment type="catalytic activity">
    <reaction evidence="13">
        <text>L-isoleucine + 2-oxoglutarate = (S)-3-methyl-2-oxopentanoate + L-glutamate</text>
        <dbReference type="Rhea" id="RHEA:24801"/>
        <dbReference type="ChEBI" id="CHEBI:16810"/>
        <dbReference type="ChEBI" id="CHEBI:29985"/>
        <dbReference type="ChEBI" id="CHEBI:35146"/>
        <dbReference type="ChEBI" id="CHEBI:58045"/>
        <dbReference type="EC" id="2.6.1.42"/>
    </reaction>
</comment>
<dbReference type="CDD" id="cd01557">
    <property type="entry name" value="BCAT_beta_family"/>
    <property type="match status" value="1"/>
</dbReference>
<evidence type="ECO:0000256" key="5">
    <source>
        <dbReference type="ARBA" id="ARBA00009320"/>
    </source>
</evidence>
<evidence type="ECO:0000256" key="11">
    <source>
        <dbReference type="ARBA" id="ARBA00023304"/>
    </source>
</evidence>
<dbReference type="PIRSF" id="PIRSF006468">
    <property type="entry name" value="BCAT1"/>
    <property type="match status" value="1"/>
</dbReference>
<organism evidence="17 18">
    <name type="scientific">Corynebacterium evansiae</name>
    <dbReference type="NCBI Taxonomy" id="2913499"/>
    <lineage>
        <taxon>Bacteria</taxon>
        <taxon>Bacillati</taxon>
        <taxon>Actinomycetota</taxon>
        <taxon>Actinomycetes</taxon>
        <taxon>Mycobacteriales</taxon>
        <taxon>Corynebacteriaceae</taxon>
        <taxon>Corynebacterium</taxon>
    </lineage>
</organism>
<dbReference type="AlphaFoldDB" id="A0A9X3LM70"/>
<sequence length="399" mass="43106">MTTPEANPQTPKAQQSSQVEFSVTRTQNPVTDDKIAEILSAPGFGKYFTDHMVAIDWNTEEGWHNARVEPYQQIQMDPASSVFHYGQAIFEGLKAYRGEGGKIVTFRPEQNARRFQNSAARMAMPELPEELFLESLRQIVDIDQRWVPQGGGEESLYLRPFMISREVGLGVHPASSYTFFVIASPAGAYFSGGINPVSVWLSTDYTRAAPGGTGAAKFAGNYAASLAAQASAEKEGCDQVVWLDATEHKYIEEMGGMNLAFVFGSENGGEGEAAGAGAENVTLVTPELSGSLLPGVTRLSLLELARDLGYKVEERRISTDEWKEAAQSGAMTEAFACGTAAVVTPVGTVKDESGEFQVNGGQTGPVTMRLREQLTGIQNGRVADKHGWLYTLVEQAATA</sequence>
<evidence type="ECO:0000313" key="17">
    <source>
        <dbReference type="EMBL" id="MCZ9289979.1"/>
    </source>
</evidence>
<keyword evidence="10" id="KW-0663">Pyridoxal phosphate</keyword>
<dbReference type="InterPro" id="IPR001544">
    <property type="entry name" value="Aminotrans_IV"/>
</dbReference>
<comment type="caution">
    <text evidence="17">The sequence shown here is derived from an EMBL/GenBank/DDBJ whole genome shotgun (WGS) entry which is preliminary data.</text>
</comment>
<dbReference type="InterPro" id="IPR043132">
    <property type="entry name" value="BCAT-like_C"/>
</dbReference>
<evidence type="ECO:0000256" key="2">
    <source>
        <dbReference type="ARBA" id="ARBA00004824"/>
    </source>
</evidence>
<evidence type="ECO:0000256" key="8">
    <source>
        <dbReference type="ARBA" id="ARBA00022605"/>
    </source>
</evidence>
<dbReference type="Pfam" id="PF01063">
    <property type="entry name" value="Aminotran_4"/>
    <property type="match status" value="1"/>
</dbReference>
<evidence type="ECO:0000256" key="1">
    <source>
        <dbReference type="ARBA" id="ARBA00001933"/>
    </source>
</evidence>
<feature type="modified residue" description="N6-(pyridoxal phosphate)lysine" evidence="15">
    <location>
        <position position="217"/>
    </location>
</feature>
<evidence type="ECO:0000256" key="9">
    <source>
        <dbReference type="ARBA" id="ARBA00022679"/>
    </source>
</evidence>
<comment type="similarity">
    <text evidence="5">Belongs to the class-IV pyridoxal-phosphate-dependent aminotransferase family.</text>
</comment>
<dbReference type="Proteomes" id="UP001146469">
    <property type="component" value="Unassembled WGS sequence"/>
</dbReference>
<comment type="pathway">
    <text evidence="4">Amino-acid biosynthesis; L-leucine biosynthesis; L-leucine from 3-methyl-2-oxobutanoate: step 4/4.</text>
</comment>
<keyword evidence="8" id="KW-0028">Amino-acid biosynthesis</keyword>
<evidence type="ECO:0000256" key="15">
    <source>
        <dbReference type="PIRSR" id="PIRSR006468-1"/>
    </source>
</evidence>
<comment type="pathway">
    <text evidence="2">Amino-acid biosynthesis; L-isoleucine biosynthesis; L-isoleucine from 2-oxobutanoate: step 4/4.</text>
</comment>
<evidence type="ECO:0000256" key="10">
    <source>
        <dbReference type="ARBA" id="ARBA00022898"/>
    </source>
</evidence>
<keyword evidence="18" id="KW-1185">Reference proteome</keyword>
<dbReference type="Gene3D" id="3.20.10.10">
    <property type="entry name" value="D-amino Acid Aminotransferase, subunit A, domain 2"/>
    <property type="match status" value="1"/>
</dbReference>
<dbReference type="RefSeq" id="WP_269944625.1">
    <property type="nucleotide sequence ID" value="NZ_JAKMUT010000006.1"/>
</dbReference>
<dbReference type="GO" id="GO:0008652">
    <property type="term" value="P:amino acid biosynthetic process"/>
    <property type="evidence" value="ECO:0007669"/>
    <property type="project" value="UniProtKB-KW"/>
</dbReference>
<keyword evidence="11" id="KW-0100">Branched-chain amino acid biosynthesis</keyword>
<dbReference type="NCBIfam" id="TIGR01123">
    <property type="entry name" value="ilvE_II"/>
    <property type="match status" value="1"/>
</dbReference>
<dbReference type="InterPro" id="IPR033939">
    <property type="entry name" value="BCAT_family"/>
</dbReference>
<reference evidence="17" key="1">
    <citation type="submission" date="2022-02" db="EMBL/GenBank/DDBJ databases">
        <title>Corynebacterium sp. from urogenital microbiome.</title>
        <authorList>
            <person name="Cappelli E.A."/>
            <person name="Ribeiro T.G."/>
            <person name="Peixe L."/>
        </authorList>
    </citation>
    <scope>NUCLEOTIDE SEQUENCE</scope>
    <source>
        <strain evidence="17">C8Ua_174</strain>
    </source>
</reference>
<dbReference type="InterPro" id="IPR005786">
    <property type="entry name" value="B_amino_transII"/>
</dbReference>
<dbReference type="EMBL" id="JAKMUT010000006">
    <property type="protein sequence ID" value="MCZ9289979.1"/>
    <property type="molecule type" value="Genomic_DNA"/>
</dbReference>
<accession>A0A9X3LM70</accession>
<gene>
    <name evidence="17" type="ORF">L8V00_07160</name>
</gene>